<gene>
    <name evidence="2" type="ORF">NCTC13652_01722</name>
</gene>
<accession>A0A448P031</accession>
<feature type="transmembrane region" description="Helical" evidence="1">
    <location>
        <begin position="34"/>
        <end position="54"/>
    </location>
</feature>
<protein>
    <submittedName>
        <fullName evidence="2">Uncharacterized protein</fullName>
    </submittedName>
</protein>
<organism evidence="2 3">
    <name type="scientific">Acidipropionibacterium jensenii</name>
    <dbReference type="NCBI Taxonomy" id="1749"/>
    <lineage>
        <taxon>Bacteria</taxon>
        <taxon>Bacillati</taxon>
        <taxon>Actinomycetota</taxon>
        <taxon>Actinomycetes</taxon>
        <taxon>Propionibacteriales</taxon>
        <taxon>Propionibacteriaceae</taxon>
        <taxon>Acidipropionibacterium</taxon>
    </lineage>
</organism>
<keyword evidence="1" id="KW-0472">Membrane</keyword>
<proteinExistence type="predicted"/>
<evidence type="ECO:0000256" key="1">
    <source>
        <dbReference type="SAM" id="Phobius"/>
    </source>
</evidence>
<sequence>MAGNEPERHQGVFDGRIGEHGVSLRRRGSRWRPLAVAMAALLALATVGCGTSAVQTPVAATPSPTVSHDGPWVDADWALPVTSAGTRLGEVSDKRIRITVYQVATAPSPHNSVMVDPADGRPVIAKGDRIVLLRYVVTNISSDPISLGIGTVSITTRYPDWPWAQGLIGVRAPALMARYKLSTTPFSEGTARPPYVLAPGASFMVGQNAPYERAELLQISAAVVVSDDSGSEDASLSWTLQGTVHLL</sequence>
<dbReference type="Proteomes" id="UP000277858">
    <property type="component" value="Chromosome"/>
</dbReference>
<dbReference type="STRING" id="1122997.GCA_000425285_00090"/>
<keyword evidence="3" id="KW-1185">Reference proteome</keyword>
<evidence type="ECO:0000313" key="2">
    <source>
        <dbReference type="EMBL" id="VEI03515.1"/>
    </source>
</evidence>
<evidence type="ECO:0000313" key="3">
    <source>
        <dbReference type="Proteomes" id="UP000277858"/>
    </source>
</evidence>
<dbReference type="EMBL" id="LR134473">
    <property type="protein sequence ID" value="VEI03515.1"/>
    <property type="molecule type" value="Genomic_DNA"/>
</dbReference>
<name>A0A448P031_9ACTN</name>
<reference evidence="2 3" key="1">
    <citation type="submission" date="2018-12" db="EMBL/GenBank/DDBJ databases">
        <authorList>
            <consortium name="Pathogen Informatics"/>
        </authorList>
    </citation>
    <scope>NUCLEOTIDE SEQUENCE [LARGE SCALE GENOMIC DNA]</scope>
    <source>
        <strain evidence="2 3">NCTC13652</strain>
    </source>
</reference>
<dbReference type="AlphaFoldDB" id="A0A448P031"/>
<keyword evidence="1" id="KW-1133">Transmembrane helix</keyword>
<keyword evidence="1" id="KW-0812">Transmembrane</keyword>